<organism evidence="1 2">
    <name type="scientific">Melia azedarach</name>
    <name type="common">Chinaberry tree</name>
    <dbReference type="NCBI Taxonomy" id="155640"/>
    <lineage>
        <taxon>Eukaryota</taxon>
        <taxon>Viridiplantae</taxon>
        <taxon>Streptophyta</taxon>
        <taxon>Embryophyta</taxon>
        <taxon>Tracheophyta</taxon>
        <taxon>Spermatophyta</taxon>
        <taxon>Magnoliopsida</taxon>
        <taxon>eudicotyledons</taxon>
        <taxon>Gunneridae</taxon>
        <taxon>Pentapetalae</taxon>
        <taxon>rosids</taxon>
        <taxon>malvids</taxon>
        <taxon>Sapindales</taxon>
        <taxon>Meliaceae</taxon>
        <taxon>Melia</taxon>
    </lineage>
</organism>
<dbReference type="EMBL" id="CM051397">
    <property type="protein sequence ID" value="KAJ4721414.1"/>
    <property type="molecule type" value="Genomic_DNA"/>
</dbReference>
<dbReference type="Proteomes" id="UP001164539">
    <property type="component" value="Chromosome 4"/>
</dbReference>
<protein>
    <submittedName>
        <fullName evidence="1">Aspartic proteinase CDR1-like</fullName>
    </submittedName>
</protein>
<reference evidence="1 2" key="1">
    <citation type="journal article" date="2023" name="Science">
        <title>Complex scaffold remodeling in plant triterpene biosynthesis.</title>
        <authorList>
            <person name="De La Pena R."/>
            <person name="Hodgson H."/>
            <person name="Liu J.C."/>
            <person name="Stephenson M.J."/>
            <person name="Martin A.C."/>
            <person name="Owen C."/>
            <person name="Harkess A."/>
            <person name="Leebens-Mack J."/>
            <person name="Jimenez L.E."/>
            <person name="Osbourn A."/>
            <person name="Sattely E.S."/>
        </authorList>
    </citation>
    <scope>NUCLEOTIDE SEQUENCE [LARGE SCALE GENOMIC DNA]</scope>
    <source>
        <strain evidence="2">cv. JPN11</strain>
        <tissue evidence="1">Leaf</tissue>
    </source>
</reference>
<evidence type="ECO:0000313" key="1">
    <source>
        <dbReference type="EMBL" id="KAJ4721414.1"/>
    </source>
</evidence>
<proteinExistence type="predicted"/>
<comment type="caution">
    <text evidence="1">The sequence shown here is derived from an EMBL/GenBank/DDBJ whole genome shotgun (WGS) entry which is preliminary data.</text>
</comment>
<sequence>MAAFVSCRSLFSLAFAVSLSFLFLLSIIEARNGGYSIELIHRDSPKSPFYNPNETPYQRLANAFRRSINRRHRFDPTFVSQINSPQAGIISNDGDYLMNISIGTPPVEILAVADTGSDLIWTQCKPCIQCYKQEAPVFDPEHSSTYEDLLCFSRQCSSLPETSCSDDFKCSYESFYKDNSFSKGSLAADTVTLDSTSGQPVALPDTTFGCGHNNSGNFDPRTTGVIGLGRGPVSLISQMGNSIGGKFSYCLTPFFSEHPSKIKFGRDGTVPPGPGVVSTPLISGDSNTFYFVKLEAISVSQQRIVFNDISSYGNEAGTIMIDSGSTLTFLPQEYNSLLLIGIASLIEEDPIPDPDHIHDLCYNYSSVREVPEITLHFSGGDLKLNIFNYYIRTREEVACFVFKGSDGLPLYGNLMQANFLIGYDTQGQTVSFKQTDCSRE</sequence>
<name>A0ACC1YE35_MELAZ</name>
<evidence type="ECO:0000313" key="2">
    <source>
        <dbReference type="Proteomes" id="UP001164539"/>
    </source>
</evidence>
<gene>
    <name evidence="1" type="ORF">OWV82_009100</name>
</gene>
<keyword evidence="2" id="KW-1185">Reference proteome</keyword>
<accession>A0ACC1YE35</accession>